<feature type="region of interest" description="Disordered" evidence="1">
    <location>
        <begin position="60"/>
        <end position="94"/>
    </location>
</feature>
<evidence type="ECO:0000313" key="3">
    <source>
        <dbReference type="Proteomes" id="UP001430356"/>
    </source>
</evidence>
<gene>
    <name evidence="2" type="ORF">NESM_000575900</name>
</gene>
<protein>
    <submittedName>
        <fullName evidence="2">Uncharacterized protein</fullName>
    </submittedName>
</protein>
<feature type="region of interest" description="Disordered" evidence="1">
    <location>
        <begin position="390"/>
        <end position="409"/>
    </location>
</feature>
<reference evidence="2 3" key="1">
    <citation type="journal article" date="2021" name="MBio">
        <title>A New Model Trypanosomatid, Novymonas esmeraldas: Genomic Perception of Its 'Candidatus Pandoraea novymonadis' Endosymbiont.</title>
        <authorList>
            <person name="Zakharova A."/>
            <person name="Saura A."/>
            <person name="Butenko A."/>
            <person name="Podesvova L."/>
            <person name="Warmusova S."/>
            <person name="Kostygov A.Y."/>
            <person name="Nenarokova A."/>
            <person name="Lukes J."/>
            <person name="Opperdoes F.R."/>
            <person name="Yurchenko V."/>
        </authorList>
    </citation>
    <scope>NUCLEOTIDE SEQUENCE [LARGE SCALE GENOMIC DNA]</scope>
    <source>
        <strain evidence="2 3">E262AT.01</strain>
    </source>
</reference>
<dbReference type="EMBL" id="JAECZO010000075">
    <property type="protein sequence ID" value="KAK7196391.1"/>
    <property type="molecule type" value="Genomic_DNA"/>
</dbReference>
<comment type="caution">
    <text evidence="2">The sequence shown here is derived from an EMBL/GenBank/DDBJ whole genome shotgun (WGS) entry which is preliminary data.</text>
</comment>
<evidence type="ECO:0000313" key="2">
    <source>
        <dbReference type="EMBL" id="KAK7196391.1"/>
    </source>
</evidence>
<feature type="compositionally biased region" description="Gly residues" evidence="1">
    <location>
        <begin position="78"/>
        <end position="89"/>
    </location>
</feature>
<dbReference type="SUPFAM" id="SSF50475">
    <property type="entry name" value="FMN-binding split barrel"/>
    <property type="match status" value="1"/>
</dbReference>
<sequence>MSSGTTTRAPLTHGVAGRAIKTRIKSNLGQPFALRFHNCLWTYRMSQLTTSNVRSMKKSPIAMGFDNHGGSSSSSGNDGDGGDGGGGGAQLPVRSDLQPHALHRFTGEADWSLLVAVPKSSEHVRNLHECAKGSLMLGHTDPQLFHWFKELGGLPPRSLLSGPMELLRGDLQTEAWEHTFARHPVIHRIAQDMWEKDASKTTEEAVHIAQREKEEDEKRMRRMSSSDWRAKFKERERNPTRAEDEEAPIYVIKPETFALFRLRPEVRLWMNAAGQTQRVWEPVVPDPDPLCRCSHRFIKMLNLGRQKLVPSLNMNYSLKLTNAFIFDIDSRGMWAMGSQERLSSKVGAVTEEWTELRLDFGKNQVISTEQEMEWWVRGLTKLGAPEVSQTSSSVEDAGLNPEDFDYRHI</sequence>
<accession>A0AAW0ETC5</accession>
<dbReference type="AlphaFoldDB" id="A0AAW0ETC5"/>
<keyword evidence="3" id="KW-1185">Reference proteome</keyword>
<organism evidence="2 3">
    <name type="scientific">Novymonas esmeraldas</name>
    <dbReference type="NCBI Taxonomy" id="1808958"/>
    <lineage>
        <taxon>Eukaryota</taxon>
        <taxon>Discoba</taxon>
        <taxon>Euglenozoa</taxon>
        <taxon>Kinetoplastea</taxon>
        <taxon>Metakinetoplastina</taxon>
        <taxon>Trypanosomatida</taxon>
        <taxon>Trypanosomatidae</taxon>
        <taxon>Novymonas</taxon>
    </lineage>
</organism>
<evidence type="ECO:0000256" key="1">
    <source>
        <dbReference type="SAM" id="MobiDB-lite"/>
    </source>
</evidence>
<dbReference type="Proteomes" id="UP001430356">
    <property type="component" value="Unassembled WGS sequence"/>
</dbReference>
<name>A0AAW0ETC5_9TRYP</name>
<proteinExistence type="predicted"/>